<organism evidence="2">
    <name type="scientific">Anthurium amnicola</name>
    <dbReference type="NCBI Taxonomy" id="1678845"/>
    <lineage>
        <taxon>Eukaryota</taxon>
        <taxon>Viridiplantae</taxon>
        <taxon>Streptophyta</taxon>
        <taxon>Embryophyta</taxon>
        <taxon>Tracheophyta</taxon>
        <taxon>Spermatophyta</taxon>
        <taxon>Magnoliopsida</taxon>
        <taxon>Liliopsida</taxon>
        <taxon>Araceae</taxon>
        <taxon>Pothoideae</taxon>
        <taxon>Potheae</taxon>
        <taxon>Anthurium</taxon>
    </lineage>
</organism>
<dbReference type="AlphaFoldDB" id="A0A1D1YND3"/>
<feature type="non-terminal residue" evidence="2">
    <location>
        <position position="137"/>
    </location>
</feature>
<proteinExistence type="predicted"/>
<dbReference type="EMBL" id="GDJX01011785">
    <property type="protein sequence ID" value="JAT56151.1"/>
    <property type="molecule type" value="Transcribed_RNA"/>
</dbReference>
<evidence type="ECO:0000256" key="1">
    <source>
        <dbReference type="SAM" id="MobiDB-lite"/>
    </source>
</evidence>
<protein>
    <submittedName>
        <fullName evidence="2">Uncharacterized protein YDL176W</fullName>
    </submittedName>
</protein>
<evidence type="ECO:0000313" key="2">
    <source>
        <dbReference type="EMBL" id="JAT56151.1"/>
    </source>
</evidence>
<name>A0A1D1YND3_9ARAE</name>
<reference evidence="2" key="1">
    <citation type="submission" date="2015-07" db="EMBL/GenBank/DDBJ databases">
        <title>Transcriptome Assembly of Anthurium amnicola.</title>
        <authorList>
            <person name="Suzuki J."/>
        </authorList>
    </citation>
    <scope>NUCLEOTIDE SEQUENCE</scope>
</reference>
<feature type="compositionally biased region" description="Acidic residues" evidence="1">
    <location>
        <begin position="128"/>
        <end position="137"/>
    </location>
</feature>
<gene>
    <name evidence="2" type="primary">YDL176W_0</name>
    <name evidence="2" type="ORF">g.78208</name>
</gene>
<accession>A0A1D1YND3</accession>
<feature type="non-terminal residue" evidence="2">
    <location>
        <position position="1"/>
    </location>
</feature>
<feature type="compositionally biased region" description="Polar residues" evidence="1">
    <location>
        <begin position="107"/>
        <end position="126"/>
    </location>
</feature>
<feature type="compositionally biased region" description="Low complexity" evidence="1">
    <location>
        <begin position="63"/>
        <end position="73"/>
    </location>
</feature>
<feature type="region of interest" description="Disordered" evidence="1">
    <location>
        <begin position="63"/>
        <end position="137"/>
    </location>
</feature>
<sequence>DYVLYTDLCQRSGWGWDDSSKLPIPSGVSGWDEVIALKPEYRRIRDKPYIFMQQMTDMCGSTTATGSFSFGSSQPRPPRRPIQLFGSDVPVPTSPQHFRGVRHVVDSQGSMPSRWSTTRMSDSSPYQDDGEQGDANF</sequence>